<keyword evidence="3" id="KW-1185">Reference proteome</keyword>
<feature type="region of interest" description="Disordered" evidence="1">
    <location>
        <begin position="66"/>
        <end position="87"/>
    </location>
</feature>
<reference evidence="2 3" key="1">
    <citation type="submission" date="2015-12" db="EMBL/GenBank/DDBJ databases">
        <title>The genome of Folsomia candida.</title>
        <authorList>
            <person name="Faddeeva A."/>
            <person name="Derks M.F."/>
            <person name="Anvar Y."/>
            <person name="Smit S."/>
            <person name="Van Straalen N."/>
            <person name="Roelofs D."/>
        </authorList>
    </citation>
    <scope>NUCLEOTIDE SEQUENCE [LARGE SCALE GENOMIC DNA]</scope>
    <source>
        <strain evidence="2 3">VU population</strain>
        <tissue evidence="2">Whole body</tissue>
    </source>
</reference>
<comment type="caution">
    <text evidence="2">The sequence shown here is derived from an EMBL/GenBank/DDBJ whole genome shotgun (WGS) entry which is preliminary data.</text>
</comment>
<dbReference type="AlphaFoldDB" id="A0A226CWX0"/>
<organism evidence="2 3">
    <name type="scientific">Folsomia candida</name>
    <name type="common">Springtail</name>
    <dbReference type="NCBI Taxonomy" id="158441"/>
    <lineage>
        <taxon>Eukaryota</taxon>
        <taxon>Metazoa</taxon>
        <taxon>Ecdysozoa</taxon>
        <taxon>Arthropoda</taxon>
        <taxon>Hexapoda</taxon>
        <taxon>Collembola</taxon>
        <taxon>Entomobryomorpha</taxon>
        <taxon>Isotomoidea</taxon>
        <taxon>Isotomidae</taxon>
        <taxon>Proisotominae</taxon>
        <taxon>Folsomia</taxon>
    </lineage>
</organism>
<gene>
    <name evidence="2" type="ORF">Fcan01_27756</name>
</gene>
<evidence type="ECO:0000256" key="1">
    <source>
        <dbReference type="SAM" id="MobiDB-lite"/>
    </source>
</evidence>
<protein>
    <submittedName>
        <fullName evidence="2">Uncharacterized protein</fullName>
    </submittedName>
</protein>
<dbReference type="Proteomes" id="UP000198287">
    <property type="component" value="Unassembled WGS sequence"/>
</dbReference>
<feature type="region of interest" description="Disordered" evidence="1">
    <location>
        <begin position="28"/>
        <end position="50"/>
    </location>
</feature>
<evidence type="ECO:0000313" key="3">
    <source>
        <dbReference type="Proteomes" id="UP000198287"/>
    </source>
</evidence>
<accession>A0A226CWX0</accession>
<name>A0A226CWX0_FOLCA</name>
<dbReference type="EMBL" id="LNIX01000056">
    <property type="protein sequence ID" value="OXA37463.1"/>
    <property type="molecule type" value="Genomic_DNA"/>
</dbReference>
<evidence type="ECO:0000313" key="2">
    <source>
        <dbReference type="EMBL" id="OXA37463.1"/>
    </source>
</evidence>
<feature type="compositionally biased region" description="Polar residues" evidence="1">
    <location>
        <begin position="68"/>
        <end position="83"/>
    </location>
</feature>
<sequence length="212" mass="23866">MSGKGRKATPSLDYELLMKLLQLPSETRQEWMENVQDSPSPTPSTSSSMVDDREAILEDLLAKYRAHQAQSTNPGDTTSNPITINEDDNKVNPLEVLKLLTSIKDQGFGELIHDKDNTKIWYMTVGQNLRYTINKELQIDCNVYNDDIYMHVKRKFPKQGRRSSDAVSIRAGLLPAFDAVLGHATENIQSQLQGKNVDSKFLALAQKLCNLK</sequence>
<proteinExistence type="predicted"/>